<keyword evidence="2 8" id="KW-0436">Ligase</keyword>
<evidence type="ECO:0000256" key="3">
    <source>
        <dbReference type="ARBA" id="ARBA00022741"/>
    </source>
</evidence>
<evidence type="ECO:0000313" key="10">
    <source>
        <dbReference type="EMBL" id="KAF2709581.1"/>
    </source>
</evidence>
<dbReference type="PRINTS" id="PR01040">
    <property type="entry name" value="TRNASYNTHTYR"/>
</dbReference>
<dbReference type="OrthoDB" id="337870at2759"/>
<dbReference type="GO" id="GO:0004831">
    <property type="term" value="F:tyrosine-tRNA ligase activity"/>
    <property type="evidence" value="ECO:0007669"/>
    <property type="project" value="UniProtKB-EC"/>
</dbReference>
<reference evidence="10" key="1">
    <citation type="journal article" date="2020" name="Stud. Mycol.">
        <title>101 Dothideomycetes genomes: a test case for predicting lifestyles and emergence of pathogens.</title>
        <authorList>
            <person name="Haridas S."/>
            <person name="Albert R."/>
            <person name="Binder M."/>
            <person name="Bloem J."/>
            <person name="Labutti K."/>
            <person name="Salamov A."/>
            <person name="Andreopoulos B."/>
            <person name="Baker S."/>
            <person name="Barry K."/>
            <person name="Bills G."/>
            <person name="Bluhm B."/>
            <person name="Cannon C."/>
            <person name="Castanera R."/>
            <person name="Culley D."/>
            <person name="Daum C."/>
            <person name="Ezra D."/>
            <person name="Gonzalez J."/>
            <person name="Henrissat B."/>
            <person name="Kuo A."/>
            <person name="Liang C."/>
            <person name="Lipzen A."/>
            <person name="Lutzoni F."/>
            <person name="Magnuson J."/>
            <person name="Mondo S."/>
            <person name="Nolan M."/>
            <person name="Ohm R."/>
            <person name="Pangilinan J."/>
            <person name="Park H.-J."/>
            <person name="Ramirez L."/>
            <person name="Alfaro M."/>
            <person name="Sun H."/>
            <person name="Tritt A."/>
            <person name="Yoshinaga Y."/>
            <person name="Zwiers L.-H."/>
            <person name="Turgeon B."/>
            <person name="Goodwin S."/>
            <person name="Spatafora J."/>
            <person name="Crous P."/>
            <person name="Grigoriev I."/>
        </authorList>
    </citation>
    <scope>NUCLEOTIDE SEQUENCE</scope>
    <source>
        <strain evidence="10">CBS 279.74</strain>
    </source>
</reference>
<dbReference type="SUPFAM" id="SSF52374">
    <property type="entry name" value="Nucleotidylyl transferase"/>
    <property type="match status" value="1"/>
</dbReference>
<dbReference type="InterPro" id="IPR014729">
    <property type="entry name" value="Rossmann-like_a/b/a_fold"/>
</dbReference>
<comment type="catalytic activity">
    <reaction evidence="7 8">
        <text>tRNA(Tyr) + L-tyrosine + ATP = L-tyrosyl-tRNA(Tyr) + AMP + diphosphate + H(+)</text>
        <dbReference type="Rhea" id="RHEA:10220"/>
        <dbReference type="Rhea" id="RHEA-COMP:9706"/>
        <dbReference type="Rhea" id="RHEA-COMP:9707"/>
        <dbReference type="ChEBI" id="CHEBI:15378"/>
        <dbReference type="ChEBI" id="CHEBI:30616"/>
        <dbReference type="ChEBI" id="CHEBI:33019"/>
        <dbReference type="ChEBI" id="CHEBI:58315"/>
        <dbReference type="ChEBI" id="CHEBI:78442"/>
        <dbReference type="ChEBI" id="CHEBI:78536"/>
        <dbReference type="ChEBI" id="CHEBI:456215"/>
        <dbReference type="EC" id="6.1.1.1"/>
    </reaction>
</comment>
<dbReference type="GO" id="GO:0005739">
    <property type="term" value="C:mitochondrion"/>
    <property type="evidence" value="ECO:0007669"/>
    <property type="project" value="TreeGrafter"/>
</dbReference>
<feature type="domain" description="Tyrosyl-tRNA synthetase C-terminal" evidence="9">
    <location>
        <begin position="482"/>
        <end position="593"/>
    </location>
</feature>
<dbReference type="Gene3D" id="1.10.240.10">
    <property type="entry name" value="Tyrosyl-Transfer RNA Synthetase"/>
    <property type="match status" value="1"/>
</dbReference>
<accession>A0A6G1KAW5</accession>
<dbReference type="CDD" id="cd00805">
    <property type="entry name" value="TyrRS_core"/>
    <property type="match status" value="1"/>
</dbReference>
<gene>
    <name evidence="10" type="ORF">K504DRAFT_491045</name>
</gene>
<dbReference type="PANTHER" id="PTHR11766:SF0">
    <property type="entry name" value="TYROSINE--TRNA LIGASE, MITOCHONDRIAL"/>
    <property type="match status" value="1"/>
</dbReference>
<protein>
    <recommendedName>
        <fullName evidence="8">Tyrosine--tRNA ligase</fullName>
        <ecNumber evidence="8">6.1.1.1</ecNumber>
    </recommendedName>
    <alternativeName>
        <fullName evidence="8">Tyrosyl-tRNA synthetase</fullName>
    </alternativeName>
</protein>
<comment type="similarity">
    <text evidence="1 8">Belongs to the class-I aminoacyl-tRNA synthetase family.</text>
</comment>
<evidence type="ECO:0000256" key="6">
    <source>
        <dbReference type="ARBA" id="ARBA00023146"/>
    </source>
</evidence>
<keyword evidence="3 8" id="KW-0547">Nucleotide-binding</keyword>
<proteinExistence type="inferred from homology"/>
<evidence type="ECO:0000259" key="9">
    <source>
        <dbReference type="Pfam" id="PF16714"/>
    </source>
</evidence>
<evidence type="ECO:0000313" key="11">
    <source>
        <dbReference type="Proteomes" id="UP000799428"/>
    </source>
</evidence>
<evidence type="ECO:0000256" key="1">
    <source>
        <dbReference type="ARBA" id="ARBA00005594"/>
    </source>
</evidence>
<dbReference type="GO" id="GO:0005829">
    <property type="term" value="C:cytosol"/>
    <property type="evidence" value="ECO:0007669"/>
    <property type="project" value="TreeGrafter"/>
</dbReference>
<dbReference type="GO" id="GO:0006437">
    <property type="term" value="P:tyrosyl-tRNA aminoacylation"/>
    <property type="evidence" value="ECO:0007669"/>
    <property type="project" value="InterPro"/>
</dbReference>
<name>A0A6G1KAW5_9PLEO</name>
<dbReference type="Gene3D" id="3.40.50.620">
    <property type="entry name" value="HUPs"/>
    <property type="match status" value="1"/>
</dbReference>
<dbReference type="InterPro" id="IPR002307">
    <property type="entry name" value="Tyr-tRNA-ligase"/>
</dbReference>
<dbReference type="EMBL" id="MU005770">
    <property type="protein sequence ID" value="KAF2709581.1"/>
    <property type="molecule type" value="Genomic_DNA"/>
</dbReference>
<dbReference type="InterPro" id="IPR002305">
    <property type="entry name" value="aa-tRNA-synth_Ic"/>
</dbReference>
<keyword evidence="11" id="KW-1185">Reference proteome</keyword>
<sequence>MSLLTHLPRHRQLVCRQCLHNRRQALPLALSKRSITTKQDAEQIRRAEWETQARRIRSGAQKSMLTVLEERGFVKDVAGGRKALDWLLTEKRIGAYVGVDPTAPSLHVGHLLPLMALYWMYFYGFNTVTLFGGCTVQIGDPSGRKTARTRQGADVQAMNVQSIEAQLRKLWIHVKCLGIKHRYPIQTSADNHQKVLDNGSWLKGLTAVDLMKDLGSGMRLGAMLSRDSVRQRTESGDGMAISEFCYPLFQAYDWWHMYSQKGVQLQLGGSDQYGNICAGMDAVNHMRKLRRGENERQVDEDVLTATFGLTTPLLTTASGEKFGKSAGNAVWLDQTMMSSFDLYQYFLRTSDDDVERYLKLFTFIPIDYIYLVMEKQRKDAGKRVAQHLLAKEIVELAHGAASAKKAEVAHKEAFSDGTRTFSLSALRKTLSNGTIVDVPTSSNMIEPTESDRALKLTDYKRGFIAATQAPSTATDSSIDDVANSVVTIPSTLLRVGTFPRILHAAGLVASRNEGHKLIKSKGAYVVVPNSGTVENPHGLKWEQVPEGTSIDPNHYLVDWEALVVRSGKSKFQVCRIISEERFEAEGMTCPGWEDFKAKRAEQAAAGKDQ</sequence>
<dbReference type="InterPro" id="IPR032005">
    <property type="entry name" value="TyrRSs_C"/>
</dbReference>
<evidence type="ECO:0000256" key="4">
    <source>
        <dbReference type="ARBA" id="ARBA00022840"/>
    </source>
</evidence>
<dbReference type="AlphaFoldDB" id="A0A6G1KAW5"/>
<keyword evidence="6 8" id="KW-0030">Aminoacyl-tRNA synthetase</keyword>
<dbReference type="PROSITE" id="PS00178">
    <property type="entry name" value="AA_TRNA_LIGASE_I"/>
    <property type="match status" value="1"/>
</dbReference>
<evidence type="ECO:0000256" key="7">
    <source>
        <dbReference type="ARBA" id="ARBA00048248"/>
    </source>
</evidence>
<evidence type="ECO:0000256" key="2">
    <source>
        <dbReference type="ARBA" id="ARBA00022598"/>
    </source>
</evidence>
<evidence type="ECO:0000256" key="8">
    <source>
        <dbReference type="RuleBase" id="RU361234"/>
    </source>
</evidence>
<dbReference type="GO" id="GO:0003723">
    <property type="term" value="F:RNA binding"/>
    <property type="evidence" value="ECO:0007669"/>
    <property type="project" value="InterPro"/>
</dbReference>
<dbReference type="Pfam" id="PF00579">
    <property type="entry name" value="tRNA-synt_1b"/>
    <property type="match status" value="1"/>
</dbReference>
<dbReference type="GO" id="GO:0005524">
    <property type="term" value="F:ATP binding"/>
    <property type="evidence" value="ECO:0007669"/>
    <property type="project" value="UniProtKB-KW"/>
</dbReference>
<organism evidence="10 11">
    <name type="scientific">Pleomassaria siparia CBS 279.74</name>
    <dbReference type="NCBI Taxonomy" id="1314801"/>
    <lineage>
        <taxon>Eukaryota</taxon>
        <taxon>Fungi</taxon>
        <taxon>Dikarya</taxon>
        <taxon>Ascomycota</taxon>
        <taxon>Pezizomycotina</taxon>
        <taxon>Dothideomycetes</taxon>
        <taxon>Pleosporomycetidae</taxon>
        <taxon>Pleosporales</taxon>
        <taxon>Pleomassariaceae</taxon>
        <taxon>Pleomassaria</taxon>
    </lineage>
</organism>
<dbReference type="Proteomes" id="UP000799428">
    <property type="component" value="Unassembled WGS sequence"/>
</dbReference>
<dbReference type="InterPro" id="IPR001412">
    <property type="entry name" value="aa-tRNA-synth_I_CS"/>
</dbReference>
<dbReference type="FunFam" id="1.10.240.10:FF:000001">
    <property type="entry name" value="Tyrosine--tRNA ligase"/>
    <property type="match status" value="1"/>
</dbReference>
<keyword evidence="5 8" id="KW-0648">Protein biosynthesis</keyword>
<dbReference type="InterPro" id="IPR024088">
    <property type="entry name" value="Tyr-tRNA-ligase_bac-type"/>
</dbReference>
<dbReference type="FunFam" id="3.40.50.620:FF:000227">
    <property type="entry name" value="Tyrosine--tRNA ligase"/>
    <property type="match status" value="1"/>
</dbReference>
<evidence type="ECO:0000256" key="5">
    <source>
        <dbReference type="ARBA" id="ARBA00022917"/>
    </source>
</evidence>
<dbReference type="NCBIfam" id="TIGR00234">
    <property type="entry name" value="tyrS"/>
    <property type="match status" value="1"/>
</dbReference>
<dbReference type="Pfam" id="PF16714">
    <property type="entry name" value="TyrRSs_C"/>
    <property type="match status" value="1"/>
</dbReference>
<dbReference type="PANTHER" id="PTHR11766">
    <property type="entry name" value="TYROSYL-TRNA SYNTHETASE"/>
    <property type="match status" value="1"/>
</dbReference>
<keyword evidence="4 8" id="KW-0067">ATP-binding</keyword>
<dbReference type="EC" id="6.1.1.1" evidence="8"/>